<protein>
    <recommendedName>
        <fullName evidence="3">DUF2255 domain-containing protein</fullName>
    </recommendedName>
</protein>
<dbReference type="EMBL" id="BKAL01000012">
    <property type="protein sequence ID" value="GEP70352.1"/>
    <property type="molecule type" value="Genomic_DNA"/>
</dbReference>
<dbReference type="AlphaFoldDB" id="A0A512PGR8"/>
<evidence type="ECO:0000313" key="1">
    <source>
        <dbReference type="EMBL" id="GEP70352.1"/>
    </source>
</evidence>
<gene>
    <name evidence="1" type="ORF">CSO01_30670</name>
</gene>
<sequence length="123" mass="13269">MSTWTEQDAHALTAPQEVQVVTRRPDGTLRSPTIIWIVGDGDRVFVRSTNGRGAGWFRGAIATGTGQILARGTAYDVTFTEADDADLTLVDAGYRAKYGHYASIVDHLVEDGPRAATLEVHPA</sequence>
<dbReference type="OrthoDB" id="162563at2"/>
<evidence type="ECO:0008006" key="3">
    <source>
        <dbReference type="Google" id="ProtNLM"/>
    </source>
</evidence>
<dbReference type="RefSeq" id="WP_146954143.1">
    <property type="nucleotide sequence ID" value="NZ_BAABBJ010000014.1"/>
</dbReference>
<evidence type="ECO:0000313" key="2">
    <source>
        <dbReference type="Proteomes" id="UP000321798"/>
    </source>
</evidence>
<organism evidence="1 2">
    <name type="scientific">Cellulomonas soli</name>
    <dbReference type="NCBI Taxonomy" id="931535"/>
    <lineage>
        <taxon>Bacteria</taxon>
        <taxon>Bacillati</taxon>
        <taxon>Actinomycetota</taxon>
        <taxon>Actinomycetes</taxon>
        <taxon>Micrococcales</taxon>
        <taxon>Cellulomonadaceae</taxon>
        <taxon>Cellulomonas</taxon>
    </lineage>
</organism>
<proteinExistence type="predicted"/>
<accession>A0A512PGR8</accession>
<keyword evidence="2" id="KW-1185">Reference proteome</keyword>
<comment type="caution">
    <text evidence="1">The sequence shown here is derived from an EMBL/GenBank/DDBJ whole genome shotgun (WGS) entry which is preliminary data.</text>
</comment>
<reference evidence="1 2" key="1">
    <citation type="submission" date="2019-07" db="EMBL/GenBank/DDBJ databases">
        <title>Whole genome shotgun sequence of Cellulomonas soli NBRC 109434.</title>
        <authorList>
            <person name="Hosoyama A."/>
            <person name="Uohara A."/>
            <person name="Ohji S."/>
            <person name="Ichikawa N."/>
        </authorList>
    </citation>
    <scope>NUCLEOTIDE SEQUENCE [LARGE SCALE GENOMIC DNA]</scope>
    <source>
        <strain evidence="1 2">NBRC 109434</strain>
    </source>
</reference>
<name>A0A512PGR8_9CELL</name>
<dbReference type="Proteomes" id="UP000321798">
    <property type="component" value="Unassembled WGS sequence"/>
</dbReference>
<dbReference type="Pfam" id="PF10012">
    <property type="entry name" value="DUF2255"/>
    <property type="match status" value="1"/>
</dbReference>
<dbReference type="InterPro" id="IPR016888">
    <property type="entry name" value="UCP028498"/>
</dbReference>